<gene>
    <name evidence="1" type="ORF">HND93_35515</name>
</gene>
<dbReference type="EMBL" id="JABFDB010000051">
    <property type="protein sequence ID" value="NYZ25042.1"/>
    <property type="molecule type" value="Genomic_DNA"/>
</dbReference>
<comment type="caution">
    <text evidence="1">The sequence shown here is derived from an EMBL/GenBank/DDBJ whole genome shotgun (WGS) entry which is preliminary data.</text>
</comment>
<dbReference type="InterPro" id="IPR008651">
    <property type="entry name" value="Uncharacterised_HicB"/>
</dbReference>
<organism evidence="1 2">
    <name type="scientific">Azospirillum oleiclasticum</name>
    <dbReference type="NCBI Taxonomy" id="2735135"/>
    <lineage>
        <taxon>Bacteria</taxon>
        <taxon>Pseudomonadati</taxon>
        <taxon>Pseudomonadota</taxon>
        <taxon>Alphaproteobacteria</taxon>
        <taxon>Rhodospirillales</taxon>
        <taxon>Azospirillaceae</taxon>
        <taxon>Azospirillum</taxon>
    </lineage>
</organism>
<dbReference type="InterPro" id="IPR035069">
    <property type="entry name" value="TTHA1013/TTHA0281-like"/>
</dbReference>
<evidence type="ECO:0000313" key="2">
    <source>
        <dbReference type="Proteomes" id="UP000584642"/>
    </source>
</evidence>
<keyword evidence="2" id="KW-1185">Reference proteome</keyword>
<protein>
    <submittedName>
        <fullName evidence="1">Type II toxin-antitoxin system HicB family antitoxin</fullName>
    </submittedName>
</protein>
<sequence>MQYKGYTASIRFEEEAKLLFGEVVGIADTIFFEADSVDSFIQAFHDAVDDYLAWCAEEGREPDKPFNGRILFRCESDLHKSAIQAAEAKNMTLNQWLTQAVSRQIEAEAGDPVVVRAA</sequence>
<name>A0ABX2TMY2_9PROT</name>
<dbReference type="Proteomes" id="UP000584642">
    <property type="component" value="Unassembled WGS sequence"/>
</dbReference>
<dbReference type="Pfam" id="PF05534">
    <property type="entry name" value="HicB"/>
    <property type="match status" value="1"/>
</dbReference>
<reference evidence="1 2" key="1">
    <citation type="submission" date="2020-05" db="EMBL/GenBank/DDBJ databases">
        <title>Azospirillum oleiclasticum sp. nov, a nitrogen-fixing and heavy crude oil-emulsifying bacterium isolated from the crude oil of Yumen Oilfield.</title>
        <authorList>
            <person name="Wu D."/>
            <person name="Cai M."/>
            <person name="Zhang X."/>
        </authorList>
    </citation>
    <scope>NUCLEOTIDE SEQUENCE [LARGE SCALE GENOMIC DNA]</scope>
    <source>
        <strain evidence="1 2">ROY-1-1-2</strain>
    </source>
</reference>
<accession>A0ABX2TMY2</accession>
<evidence type="ECO:0000313" key="1">
    <source>
        <dbReference type="EMBL" id="NYZ25042.1"/>
    </source>
</evidence>
<dbReference type="RefSeq" id="WP_180286812.1">
    <property type="nucleotide sequence ID" value="NZ_JABFDB010000051.1"/>
</dbReference>
<proteinExistence type="predicted"/>
<dbReference type="SUPFAM" id="SSF143100">
    <property type="entry name" value="TTHA1013/TTHA0281-like"/>
    <property type="match status" value="1"/>
</dbReference>